<dbReference type="Proteomes" id="UP000199514">
    <property type="component" value="Unassembled WGS sequence"/>
</dbReference>
<accession>A0A1I1E433</accession>
<name>A0A1I1E433_9BACT</name>
<proteinExistence type="predicted"/>
<evidence type="ECO:0000313" key="1">
    <source>
        <dbReference type="EMBL" id="SFB79690.1"/>
    </source>
</evidence>
<dbReference type="AlphaFoldDB" id="A0A1I1E433"/>
<dbReference type="OrthoDB" id="9813254at2"/>
<dbReference type="EMBL" id="FOLE01000001">
    <property type="protein sequence ID" value="SFB79690.1"/>
    <property type="molecule type" value="Genomic_DNA"/>
</dbReference>
<evidence type="ECO:0008006" key="3">
    <source>
        <dbReference type="Google" id="ProtNLM"/>
    </source>
</evidence>
<keyword evidence="2" id="KW-1185">Reference proteome</keyword>
<sequence length="376" mass="42995">MNLKYILLTLLAVVGWRVGLAAMPPVLLADKPAMLVFEQALTQMYSLEFERSAQTVRKVSVKYAQHPAYHVFLGLHRYWWKVLGQPYDAKENAAYRKHLYDAVTYSDAMLDQESENLEATFFVTMAYGMLARQDSEAGDYMKALSHARKAYIYMKRGFGLKEKYDEFYFSTGLYFYYREFYPEVNPVYKPFMAFFVSGNKMAGLRDIEISAGKSVFMRTEALTFLSHIYLHYENQPAKALQFARPLYVEHPQNLVFGMLTAEVELANNNFAAAETIADRLEANGKPVYVGAAQVFRGIIAERHDRDDAKAKIWYDKALATTKTLRRQSDFHKALAYAGLARIAKRAGNKTLAKKLYSASKDQAYYVAINKEAEALK</sequence>
<protein>
    <recommendedName>
        <fullName evidence="3">Tetratricopeptide repeat-containing protein</fullName>
    </recommendedName>
</protein>
<reference evidence="1 2" key="1">
    <citation type="submission" date="2016-10" db="EMBL/GenBank/DDBJ databases">
        <authorList>
            <person name="de Groot N.N."/>
        </authorList>
    </citation>
    <scope>NUCLEOTIDE SEQUENCE [LARGE SCALE GENOMIC DNA]</scope>
    <source>
        <strain evidence="1 2">DSM 6793</strain>
    </source>
</reference>
<dbReference type="RefSeq" id="WP_091506786.1">
    <property type="nucleotide sequence ID" value="NZ_FOLE01000001.1"/>
</dbReference>
<organism evidence="1 2">
    <name type="scientific">Flexibacter flexilis DSM 6793</name>
    <dbReference type="NCBI Taxonomy" id="927664"/>
    <lineage>
        <taxon>Bacteria</taxon>
        <taxon>Pseudomonadati</taxon>
        <taxon>Bacteroidota</taxon>
        <taxon>Cytophagia</taxon>
        <taxon>Cytophagales</taxon>
        <taxon>Flexibacteraceae</taxon>
        <taxon>Flexibacter</taxon>
    </lineage>
</organism>
<evidence type="ECO:0000313" key="2">
    <source>
        <dbReference type="Proteomes" id="UP000199514"/>
    </source>
</evidence>
<dbReference type="STRING" id="927664.SAMN05421780_101524"/>
<gene>
    <name evidence="1" type="ORF">SAMN05421780_101524</name>
</gene>